<keyword evidence="2" id="KW-1185">Reference proteome</keyword>
<comment type="caution">
    <text evidence="1">The sequence shown here is derived from an EMBL/GenBank/DDBJ whole genome shotgun (WGS) entry which is preliminary data.</text>
</comment>
<protein>
    <submittedName>
        <fullName evidence="1">Uncharacterized protein</fullName>
    </submittedName>
</protein>
<dbReference type="Proteomes" id="UP001412067">
    <property type="component" value="Unassembled WGS sequence"/>
</dbReference>
<dbReference type="EMBL" id="JBBWWR010000001">
    <property type="protein sequence ID" value="KAK8970694.1"/>
    <property type="molecule type" value="Genomic_DNA"/>
</dbReference>
<name>A0ABR2N2G4_9ASPA</name>
<sequence length="81" mass="9435">MDQIIGDPRDGVRTHRGTTNENLYLSFLSQVEPKKFEEVNSDASCNTPIHHMAYNRRSCWNPTPYTTDSRKGYIRIFKQSN</sequence>
<accession>A0ABR2N2G4</accession>
<proteinExistence type="predicted"/>
<organism evidence="1 2">
    <name type="scientific">Platanthera guangdongensis</name>
    <dbReference type="NCBI Taxonomy" id="2320717"/>
    <lineage>
        <taxon>Eukaryota</taxon>
        <taxon>Viridiplantae</taxon>
        <taxon>Streptophyta</taxon>
        <taxon>Embryophyta</taxon>
        <taxon>Tracheophyta</taxon>
        <taxon>Spermatophyta</taxon>
        <taxon>Magnoliopsida</taxon>
        <taxon>Liliopsida</taxon>
        <taxon>Asparagales</taxon>
        <taxon>Orchidaceae</taxon>
        <taxon>Orchidoideae</taxon>
        <taxon>Orchideae</taxon>
        <taxon>Orchidinae</taxon>
        <taxon>Platanthera</taxon>
    </lineage>
</organism>
<gene>
    <name evidence="1" type="ORF">KSP40_PGU008597</name>
</gene>
<evidence type="ECO:0000313" key="2">
    <source>
        <dbReference type="Proteomes" id="UP001412067"/>
    </source>
</evidence>
<reference evidence="1 2" key="1">
    <citation type="journal article" date="2022" name="Nat. Plants">
        <title>Genomes of leafy and leafless Platanthera orchids illuminate the evolution of mycoheterotrophy.</title>
        <authorList>
            <person name="Li M.H."/>
            <person name="Liu K.W."/>
            <person name="Li Z."/>
            <person name="Lu H.C."/>
            <person name="Ye Q.L."/>
            <person name="Zhang D."/>
            <person name="Wang J.Y."/>
            <person name="Li Y.F."/>
            <person name="Zhong Z.M."/>
            <person name="Liu X."/>
            <person name="Yu X."/>
            <person name="Liu D.K."/>
            <person name="Tu X.D."/>
            <person name="Liu B."/>
            <person name="Hao Y."/>
            <person name="Liao X.Y."/>
            <person name="Jiang Y.T."/>
            <person name="Sun W.H."/>
            <person name="Chen J."/>
            <person name="Chen Y.Q."/>
            <person name="Ai Y."/>
            <person name="Zhai J.W."/>
            <person name="Wu S.S."/>
            <person name="Zhou Z."/>
            <person name="Hsiao Y.Y."/>
            <person name="Wu W.L."/>
            <person name="Chen Y.Y."/>
            <person name="Lin Y.F."/>
            <person name="Hsu J.L."/>
            <person name="Li C.Y."/>
            <person name="Wang Z.W."/>
            <person name="Zhao X."/>
            <person name="Zhong W.Y."/>
            <person name="Ma X.K."/>
            <person name="Ma L."/>
            <person name="Huang J."/>
            <person name="Chen G.Z."/>
            <person name="Huang M.Z."/>
            <person name="Huang L."/>
            <person name="Peng D.H."/>
            <person name="Luo Y.B."/>
            <person name="Zou S.Q."/>
            <person name="Chen S.P."/>
            <person name="Lan S."/>
            <person name="Tsai W.C."/>
            <person name="Van de Peer Y."/>
            <person name="Liu Z.J."/>
        </authorList>
    </citation>
    <scope>NUCLEOTIDE SEQUENCE [LARGE SCALE GENOMIC DNA]</scope>
    <source>
        <strain evidence="1">Lor288</strain>
    </source>
</reference>
<evidence type="ECO:0000313" key="1">
    <source>
        <dbReference type="EMBL" id="KAK8970694.1"/>
    </source>
</evidence>